<name>A0A6G1GH23_9PEZI</name>
<reference evidence="3" key="2">
    <citation type="submission" date="2020-04" db="EMBL/GenBank/DDBJ databases">
        <authorList>
            <consortium name="NCBI Genome Project"/>
        </authorList>
    </citation>
    <scope>NUCLEOTIDE SEQUENCE</scope>
    <source>
        <strain evidence="3">CBS 781.70</strain>
    </source>
</reference>
<keyword evidence="2" id="KW-1185">Reference proteome</keyword>
<gene>
    <name evidence="1 3" type="ORF">P152DRAFT_12224</name>
</gene>
<evidence type="ECO:0000313" key="2">
    <source>
        <dbReference type="Proteomes" id="UP000504638"/>
    </source>
</evidence>
<evidence type="ECO:0000313" key="1">
    <source>
        <dbReference type="EMBL" id="KAF1817236.1"/>
    </source>
</evidence>
<organism evidence="1">
    <name type="scientific">Eremomyces bilateralis CBS 781.70</name>
    <dbReference type="NCBI Taxonomy" id="1392243"/>
    <lineage>
        <taxon>Eukaryota</taxon>
        <taxon>Fungi</taxon>
        <taxon>Dikarya</taxon>
        <taxon>Ascomycota</taxon>
        <taxon>Pezizomycotina</taxon>
        <taxon>Dothideomycetes</taxon>
        <taxon>Dothideomycetes incertae sedis</taxon>
        <taxon>Eremomycetales</taxon>
        <taxon>Eremomycetaceae</taxon>
        <taxon>Eremomyces</taxon>
    </lineage>
</organism>
<dbReference type="Proteomes" id="UP000504638">
    <property type="component" value="Unplaced"/>
</dbReference>
<dbReference type="AlphaFoldDB" id="A0A6G1GH23"/>
<dbReference type="RefSeq" id="XP_033538867.1">
    <property type="nucleotide sequence ID" value="XM_033673714.1"/>
</dbReference>
<evidence type="ECO:0000313" key="3">
    <source>
        <dbReference type="RefSeq" id="XP_033538867.1"/>
    </source>
</evidence>
<accession>A0A6G1GH23</accession>
<dbReference type="EMBL" id="ML975149">
    <property type="protein sequence ID" value="KAF1817236.1"/>
    <property type="molecule type" value="Genomic_DNA"/>
</dbReference>
<dbReference type="OrthoDB" id="542013at2759"/>
<reference evidence="1 3" key="1">
    <citation type="submission" date="2020-01" db="EMBL/GenBank/DDBJ databases">
        <authorList>
            <consortium name="DOE Joint Genome Institute"/>
            <person name="Haridas S."/>
            <person name="Albert R."/>
            <person name="Binder M."/>
            <person name="Bloem J."/>
            <person name="Labutti K."/>
            <person name="Salamov A."/>
            <person name="Andreopoulos B."/>
            <person name="Baker S.E."/>
            <person name="Barry K."/>
            <person name="Bills G."/>
            <person name="Bluhm B.H."/>
            <person name="Cannon C."/>
            <person name="Castanera R."/>
            <person name="Culley D.E."/>
            <person name="Daum C."/>
            <person name="Ezra D."/>
            <person name="Gonzalez J.B."/>
            <person name="Henrissat B."/>
            <person name="Kuo A."/>
            <person name="Liang C."/>
            <person name="Lipzen A."/>
            <person name="Lutzoni F."/>
            <person name="Magnuson J."/>
            <person name="Mondo S."/>
            <person name="Nolan M."/>
            <person name="Ohm R."/>
            <person name="Pangilinan J."/>
            <person name="Park H.-J."/>
            <person name="Ramirez L."/>
            <person name="Alfaro M."/>
            <person name="Sun H."/>
            <person name="Tritt A."/>
            <person name="Yoshinaga Y."/>
            <person name="Zwiers L.-H."/>
            <person name="Turgeon B.G."/>
            <person name="Goodwin S.B."/>
            <person name="Spatafora J.W."/>
            <person name="Crous P.W."/>
            <person name="Grigoriev I.V."/>
        </authorList>
    </citation>
    <scope>NUCLEOTIDE SEQUENCE</scope>
    <source>
        <strain evidence="1 3">CBS 781.70</strain>
    </source>
</reference>
<protein>
    <recommendedName>
        <fullName evidence="4">NAD(P)-binding protein</fullName>
    </recommendedName>
</protein>
<sequence length="111" mass="12109">MFAVLDAEQATNVAEQHSTSKLLEVHLVRELAPRIAKTGVVITMVNPGLCHSQLARDYGGVSGCARSFSRARLRSAPTHCSLARPRMLAVMACTCRMVSLLMVAFILCHEQ</sequence>
<evidence type="ECO:0008006" key="4">
    <source>
        <dbReference type="Google" id="ProtNLM"/>
    </source>
</evidence>
<proteinExistence type="predicted"/>
<dbReference type="GeneID" id="54414284"/>
<reference evidence="3" key="3">
    <citation type="submission" date="2025-04" db="UniProtKB">
        <authorList>
            <consortium name="RefSeq"/>
        </authorList>
    </citation>
    <scope>IDENTIFICATION</scope>
    <source>
        <strain evidence="3">CBS 781.70</strain>
    </source>
</reference>